<dbReference type="KEGG" id="cdes:C0J27_02865"/>
<keyword evidence="6 9" id="KW-1133">Transmembrane helix</keyword>
<protein>
    <recommendedName>
        <fullName evidence="9">Magnesium transporter MgtE</fullName>
    </recommendedName>
</protein>
<feature type="transmembrane region" description="Helical" evidence="9">
    <location>
        <begin position="431"/>
        <end position="454"/>
    </location>
</feature>
<gene>
    <name evidence="11" type="primary">mgtE</name>
    <name evidence="11" type="ORF">C0J27_02865</name>
</gene>
<dbReference type="EMBL" id="CP025544">
    <property type="protein sequence ID" value="AXK60671.1"/>
    <property type="molecule type" value="Genomic_DNA"/>
</dbReference>
<dbReference type="SMART" id="SM00924">
    <property type="entry name" value="MgtE_N"/>
    <property type="match status" value="1"/>
</dbReference>
<evidence type="ECO:0000256" key="1">
    <source>
        <dbReference type="ARBA" id="ARBA00004141"/>
    </source>
</evidence>
<dbReference type="InterPro" id="IPR006667">
    <property type="entry name" value="SLC41_membr_dom"/>
</dbReference>
<feature type="domain" description="CBS" evidence="10">
    <location>
        <begin position="210"/>
        <end position="267"/>
    </location>
</feature>
<dbReference type="Pfam" id="PF03448">
    <property type="entry name" value="MgtE_N"/>
    <property type="match status" value="1"/>
</dbReference>
<dbReference type="PROSITE" id="PS51371">
    <property type="entry name" value="CBS"/>
    <property type="match status" value="1"/>
</dbReference>
<dbReference type="SUPFAM" id="SSF158791">
    <property type="entry name" value="MgtE N-terminal domain-like"/>
    <property type="match status" value="1"/>
</dbReference>
<comment type="subcellular location">
    <subcellularLocation>
        <location evidence="9">Cell membrane</location>
        <topology evidence="9">Multi-pass membrane protein</topology>
    </subcellularLocation>
    <subcellularLocation>
        <location evidence="1">Membrane</location>
        <topology evidence="1">Multi-pass membrane protein</topology>
    </subcellularLocation>
</comment>
<dbReference type="CDD" id="cd04606">
    <property type="entry name" value="CBS_pair_Mg_transporter"/>
    <property type="match status" value="1"/>
</dbReference>
<comment type="function">
    <text evidence="9">Acts as a magnesium transporter.</text>
</comment>
<keyword evidence="9" id="KW-0479">Metal-binding</keyword>
<evidence type="ECO:0000313" key="11">
    <source>
        <dbReference type="EMBL" id="AXK60671.1"/>
    </source>
</evidence>
<evidence type="ECO:0000256" key="9">
    <source>
        <dbReference type="RuleBase" id="RU362011"/>
    </source>
</evidence>
<dbReference type="InterPro" id="IPR000644">
    <property type="entry name" value="CBS_dom"/>
</dbReference>
<feature type="transmembrane region" description="Helical" evidence="9">
    <location>
        <begin position="295"/>
        <end position="314"/>
    </location>
</feature>
<sequence length="455" mass="50666">MMEICMISTTILDNIATHIQEVVLHESTRSKILIGQMNLAHYADIAQLMNSLESEYSVKLFLLLKPEMQISVFYELQTALMRTVLSALNSADKSNLLKNSHADQITDLFDLLSDEELATCLDILHKKDREQVLSLMQFAPDSAGGIMNVDVITLMQNFTVAKSVALLPRLRPRRDLHRNIYVTDEENRLVGLIKLEDLLLKSPETQLRSILRQVPFIAEVDQDQEEIANKMAHYRTVTAPVVNEHNFLLGVITGETLVDVLQREAQEDVHKMAGSYVSQSYFETSSASIILRRGILLVILLLVESLTSVILGSYEATLSAFLVSFIAMLVSTAGNTSGQTSAIIIQGMSSGDINDSNINKILRREFFIGFSLSILLALVAFARVYAYHQFFWGSVVVSLSLGIIVFASVLFGSVLPVLLKKFNIDPAFSAGPFLATIMDILGIFIYCYIAYLILN</sequence>
<keyword evidence="4 9" id="KW-0812">Transmembrane</keyword>
<dbReference type="InterPro" id="IPR006668">
    <property type="entry name" value="Mg_transptr_MgtE_intracell_dom"/>
</dbReference>
<dbReference type="InterPro" id="IPR036739">
    <property type="entry name" value="SLC41_membr_dom_sf"/>
</dbReference>
<evidence type="ECO:0000256" key="6">
    <source>
        <dbReference type="ARBA" id="ARBA00022989"/>
    </source>
</evidence>
<dbReference type="PANTHER" id="PTHR43773:SF1">
    <property type="entry name" value="MAGNESIUM TRANSPORTER MGTE"/>
    <property type="match status" value="1"/>
</dbReference>
<evidence type="ECO:0000256" key="2">
    <source>
        <dbReference type="ARBA" id="ARBA00009749"/>
    </source>
</evidence>
<keyword evidence="7 9" id="KW-0472">Membrane</keyword>
<dbReference type="NCBIfam" id="TIGR00400">
    <property type="entry name" value="mgtE"/>
    <property type="match status" value="1"/>
</dbReference>
<keyword evidence="5 9" id="KW-0460">Magnesium</keyword>
<dbReference type="GO" id="GO:0015095">
    <property type="term" value="F:magnesium ion transmembrane transporter activity"/>
    <property type="evidence" value="ECO:0007669"/>
    <property type="project" value="UniProtKB-UniRule"/>
</dbReference>
<dbReference type="AlphaFoldDB" id="A0A345ZBK4"/>
<dbReference type="SUPFAM" id="SSF54631">
    <property type="entry name" value="CBS-domain pair"/>
    <property type="match status" value="1"/>
</dbReference>
<dbReference type="InterPro" id="IPR006669">
    <property type="entry name" value="MgtE_transporter"/>
</dbReference>
<keyword evidence="9" id="KW-1003">Cell membrane</keyword>
<reference evidence="11 12" key="1">
    <citation type="submission" date="2017-12" db="EMBL/GenBank/DDBJ databases">
        <title>Chromulinavorax destructans is a abundant pathogen of dominant heterotrophic picoflagllates.</title>
        <authorList>
            <person name="Deeg C.M."/>
            <person name="Zimmer M."/>
            <person name="Suttle C.A."/>
        </authorList>
    </citation>
    <scope>NUCLEOTIDE SEQUENCE [LARGE SCALE GENOMIC DNA]</scope>
    <source>
        <strain evidence="11 12">SeV1</strain>
    </source>
</reference>
<evidence type="ECO:0000259" key="10">
    <source>
        <dbReference type="PROSITE" id="PS51371"/>
    </source>
</evidence>
<dbReference type="Pfam" id="PF00571">
    <property type="entry name" value="CBS"/>
    <property type="match status" value="2"/>
</dbReference>
<organism evidence="11 12">
    <name type="scientific">Candidatus Chromulinivorax destructor</name>
    <dbReference type="NCBI Taxonomy" id="2066483"/>
    <lineage>
        <taxon>Bacteria</taxon>
        <taxon>Candidatus Babelota</taxon>
        <taxon>Candidatus Babeliae</taxon>
        <taxon>Candidatus Babeliales</taxon>
        <taxon>Candidatus Chromulinivoraceae</taxon>
        <taxon>Candidatus Chromulinivorax</taxon>
    </lineage>
</organism>
<dbReference type="OrthoDB" id="9790355at2"/>
<evidence type="ECO:0000256" key="7">
    <source>
        <dbReference type="ARBA" id="ARBA00023136"/>
    </source>
</evidence>
<dbReference type="Gene3D" id="1.25.60.10">
    <property type="entry name" value="MgtE N-terminal domain-like"/>
    <property type="match status" value="1"/>
</dbReference>
<evidence type="ECO:0000256" key="5">
    <source>
        <dbReference type="ARBA" id="ARBA00022842"/>
    </source>
</evidence>
<name>A0A345ZBK4_9BACT</name>
<dbReference type="Pfam" id="PF01769">
    <property type="entry name" value="MgtE"/>
    <property type="match status" value="1"/>
</dbReference>
<accession>A0A345ZBK4</accession>
<evidence type="ECO:0000256" key="3">
    <source>
        <dbReference type="ARBA" id="ARBA00022448"/>
    </source>
</evidence>
<comment type="subunit">
    <text evidence="9">Homodimer.</text>
</comment>
<dbReference type="GO" id="GO:0005886">
    <property type="term" value="C:plasma membrane"/>
    <property type="evidence" value="ECO:0007669"/>
    <property type="project" value="UniProtKB-SubCell"/>
</dbReference>
<dbReference type="GO" id="GO:0046872">
    <property type="term" value="F:metal ion binding"/>
    <property type="evidence" value="ECO:0007669"/>
    <property type="project" value="UniProtKB-KW"/>
</dbReference>
<proteinExistence type="inferred from homology"/>
<feature type="transmembrane region" description="Helical" evidence="9">
    <location>
        <begin position="366"/>
        <end position="385"/>
    </location>
</feature>
<dbReference type="SUPFAM" id="SSF161093">
    <property type="entry name" value="MgtE membrane domain-like"/>
    <property type="match status" value="1"/>
</dbReference>
<keyword evidence="3 9" id="KW-0813">Transport</keyword>
<evidence type="ECO:0000313" key="12">
    <source>
        <dbReference type="Proteomes" id="UP000254834"/>
    </source>
</evidence>
<dbReference type="Proteomes" id="UP000254834">
    <property type="component" value="Chromosome"/>
</dbReference>
<dbReference type="PANTHER" id="PTHR43773">
    <property type="entry name" value="MAGNESIUM TRANSPORTER MGTE"/>
    <property type="match status" value="1"/>
</dbReference>
<feature type="transmembrane region" description="Helical" evidence="9">
    <location>
        <begin position="391"/>
        <end position="419"/>
    </location>
</feature>
<comment type="similarity">
    <text evidence="2 9">Belongs to the SLC41A transporter family.</text>
</comment>
<feature type="transmembrane region" description="Helical" evidence="9">
    <location>
        <begin position="320"/>
        <end position="345"/>
    </location>
</feature>
<evidence type="ECO:0000256" key="8">
    <source>
        <dbReference type="PROSITE-ProRule" id="PRU00703"/>
    </source>
</evidence>
<dbReference type="Gene3D" id="3.10.580.10">
    <property type="entry name" value="CBS-domain"/>
    <property type="match status" value="1"/>
</dbReference>
<dbReference type="InterPro" id="IPR038076">
    <property type="entry name" value="MgtE_N_sf"/>
</dbReference>
<evidence type="ECO:0000256" key="4">
    <source>
        <dbReference type="ARBA" id="ARBA00022692"/>
    </source>
</evidence>
<keyword evidence="12" id="KW-1185">Reference proteome</keyword>
<keyword evidence="8" id="KW-0129">CBS domain</keyword>
<dbReference type="Gene3D" id="1.10.357.20">
    <property type="entry name" value="SLC41 divalent cation transporters, integral membrane domain"/>
    <property type="match status" value="1"/>
</dbReference>
<dbReference type="InterPro" id="IPR046342">
    <property type="entry name" value="CBS_dom_sf"/>
</dbReference>